<dbReference type="Proteomes" id="UP001254813">
    <property type="component" value="Unassembled WGS sequence"/>
</dbReference>
<gene>
    <name evidence="6" type="ORF">NDI79_15465</name>
</gene>
<proteinExistence type="predicted"/>
<evidence type="ECO:0000256" key="2">
    <source>
        <dbReference type="ARBA" id="ARBA00023125"/>
    </source>
</evidence>
<protein>
    <submittedName>
        <fullName evidence="6">Helix-turn-helix domain-containing protein</fullName>
    </submittedName>
</protein>
<evidence type="ECO:0000313" key="7">
    <source>
        <dbReference type="Proteomes" id="UP001254813"/>
    </source>
</evidence>
<comment type="caution">
    <text evidence="6">The sequence shown here is derived from an EMBL/GenBank/DDBJ whole genome shotgun (WGS) entry which is preliminary data.</text>
</comment>
<dbReference type="InterPro" id="IPR011991">
    <property type="entry name" value="ArsR-like_HTH"/>
</dbReference>
<dbReference type="CDD" id="cd00090">
    <property type="entry name" value="HTH_ARSR"/>
    <property type="match status" value="1"/>
</dbReference>
<evidence type="ECO:0000256" key="1">
    <source>
        <dbReference type="ARBA" id="ARBA00023015"/>
    </source>
</evidence>
<dbReference type="PROSITE" id="PS50987">
    <property type="entry name" value="HTH_ARSR_2"/>
    <property type="match status" value="1"/>
</dbReference>
<dbReference type="InterPro" id="IPR036390">
    <property type="entry name" value="WH_DNA-bd_sf"/>
</dbReference>
<keyword evidence="7" id="KW-1185">Reference proteome</keyword>
<dbReference type="Gene3D" id="1.10.10.10">
    <property type="entry name" value="Winged helix-like DNA-binding domain superfamily/Winged helix DNA-binding domain"/>
    <property type="match status" value="1"/>
</dbReference>
<feature type="domain" description="HTH arsR-type" evidence="5">
    <location>
        <begin position="23"/>
        <end position="119"/>
    </location>
</feature>
<keyword evidence="3" id="KW-0804">Transcription</keyword>
<dbReference type="PANTHER" id="PTHR33154:SF33">
    <property type="entry name" value="TRANSCRIPTIONAL REPRESSOR SDPR"/>
    <property type="match status" value="1"/>
</dbReference>
<dbReference type="SMART" id="SM00418">
    <property type="entry name" value="HTH_ARSR"/>
    <property type="match status" value="1"/>
</dbReference>
<dbReference type="RefSeq" id="WP_310929499.1">
    <property type="nucleotide sequence ID" value="NZ_JAMQOQ010000004.1"/>
</dbReference>
<accession>A0ABU2G451</accession>
<evidence type="ECO:0000256" key="3">
    <source>
        <dbReference type="ARBA" id="ARBA00023163"/>
    </source>
</evidence>
<keyword evidence="1" id="KW-0805">Transcription regulation</keyword>
<dbReference type="SUPFAM" id="SSF46785">
    <property type="entry name" value="Winged helix' DNA-binding domain"/>
    <property type="match status" value="1"/>
</dbReference>
<name>A0ABU2G451_9EURY</name>
<dbReference type="EMBL" id="JAMQOQ010000004">
    <property type="protein sequence ID" value="MDS0295571.1"/>
    <property type="molecule type" value="Genomic_DNA"/>
</dbReference>
<dbReference type="InterPro" id="IPR051081">
    <property type="entry name" value="HTH_MetalResp_TranReg"/>
</dbReference>
<reference evidence="6 7" key="1">
    <citation type="submission" date="2022-06" db="EMBL/GenBank/DDBJ databases">
        <title>Halogeometricum sp. a new haloarchaeum isolate from saline soil.</title>
        <authorList>
            <person name="Strakova D."/>
            <person name="Galisteo C."/>
            <person name="Sanchez-Porro C."/>
            <person name="Ventosa A."/>
        </authorList>
    </citation>
    <scope>NUCLEOTIDE SEQUENCE [LARGE SCALE GENOMIC DNA]</scope>
    <source>
        <strain evidence="7">S3BR25-2</strain>
    </source>
</reference>
<dbReference type="InterPro" id="IPR001845">
    <property type="entry name" value="HTH_ArsR_DNA-bd_dom"/>
</dbReference>
<evidence type="ECO:0000259" key="5">
    <source>
        <dbReference type="PROSITE" id="PS50987"/>
    </source>
</evidence>
<dbReference type="Pfam" id="PF12840">
    <property type="entry name" value="HTH_20"/>
    <property type="match status" value="1"/>
</dbReference>
<sequence>MTMDSSTTDDPLPSDLEDHLSPSGDRTLEDYLAMQDAIGDRTRFLVVYLLANDDPRTSAQLADRVGVRANTLHYHLNKLEDVGLVRKRREAVNGTDVRDTHYEATDAGREILEHGVVRLIRRTDDSPDGSDS</sequence>
<organism evidence="6 7">
    <name type="scientific">Halogeometricum luteum</name>
    <dbReference type="NCBI Taxonomy" id="2950537"/>
    <lineage>
        <taxon>Archaea</taxon>
        <taxon>Methanobacteriati</taxon>
        <taxon>Methanobacteriota</taxon>
        <taxon>Stenosarchaea group</taxon>
        <taxon>Halobacteria</taxon>
        <taxon>Halobacteriales</taxon>
        <taxon>Haloferacaceae</taxon>
        <taxon>Halogeometricum</taxon>
    </lineage>
</organism>
<dbReference type="InterPro" id="IPR036388">
    <property type="entry name" value="WH-like_DNA-bd_sf"/>
</dbReference>
<evidence type="ECO:0000256" key="4">
    <source>
        <dbReference type="SAM" id="MobiDB-lite"/>
    </source>
</evidence>
<evidence type="ECO:0000313" key="6">
    <source>
        <dbReference type="EMBL" id="MDS0295571.1"/>
    </source>
</evidence>
<keyword evidence="2" id="KW-0238">DNA-binding</keyword>
<feature type="compositionally biased region" description="Low complexity" evidence="4">
    <location>
        <begin position="1"/>
        <end position="14"/>
    </location>
</feature>
<dbReference type="PANTHER" id="PTHR33154">
    <property type="entry name" value="TRANSCRIPTIONAL REGULATOR, ARSR FAMILY"/>
    <property type="match status" value="1"/>
</dbReference>
<feature type="region of interest" description="Disordered" evidence="4">
    <location>
        <begin position="1"/>
        <end position="24"/>
    </location>
</feature>